<dbReference type="OrthoDB" id="1735038at2759"/>
<dbReference type="PANTHER" id="PTHR11010">
    <property type="entry name" value="PROTEASE S28 PRO-X CARBOXYPEPTIDASE-RELATED"/>
    <property type="match status" value="1"/>
</dbReference>
<evidence type="ECO:0000256" key="2">
    <source>
        <dbReference type="ARBA" id="ARBA00022670"/>
    </source>
</evidence>
<gene>
    <name evidence="7" type="primary">PRSS16</name>
    <name evidence="7" type="ORF">LPJ53_006326</name>
</gene>
<reference evidence="7" key="1">
    <citation type="submission" date="2022-07" db="EMBL/GenBank/DDBJ databases">
        <title>Phylogenomic reconstructions and comparative analyses of Kickxellomycotina fungi.</title>
        <authorList>
            <person name="Reynolds N.K."/>
            <person name="Stajich J.E."/>
            <person name="Barry K."/>
            <person name="Grigoriev I.V."/>
            <person name="Crous P."/>
            <person name="Smith M.E."/>
        </authorList>
    </citation>
    <scope>NUCLEOTIDE SEQUENCE</scope>
    <source>
        <strain evidence="7">NBRC 32514</strain>
    </source>
</reference>
<dbReference type="InterPro" id="IPR029058">
    <property type="entry name" value="AB_hydrolase_fold"/>
</dbReference>
<evidence type="ECO:0000256" key="3">
    <source>
        <dbReference type="ARBA" id="ARBA00022729"/>
    </source>
</evidence>
<feature type="signal peptide" evidence="6">
    <location>
        <begin position="1"/>
        <end position="20"/>
    </location>
</feature>
<dbReference type="InterPro" id="IPR008758">
    <property type="entry name" value="Peptidase_S28"/>
</dbReference>
<dbReference type="SUPFAM" id="SSF53474">
    <property type="entry name" value="alpha/beta-Hydrolases"/>
    <property type="match status" value="1"/>
</dbReference>
<comment type="caution">
    <text evidence="7">The sequence shown here is derived from an EMBL/GenBank/DDBJ whole genome shotgun (WGS) entry which is preliminary data.</text>
</comment>
<dbReference type="Proteomes" id="UP001149813">
    <property type="component" value="Unassembled WGS sequence"/>
</dbReference>
<dbReference type="Pfam" id="PF05577">
    <property type="entry name" value="Peptidase_S28"/>
    <property type="match status" value="1"/>
</dbReference>
<dbReference type="AlphaFoldDB" id="A0A9W7XTK9"/>
<keyword evidence="4" id="KW-0378">Hydrolase</keyword>
<keyword evidence="8" id="KW-1185">Reference proteome</keyword>
<dbReference type="InterPro" id="IPR042269">
    <property type="entry name" value="Ser_carbopepase_S28_SKS"/>
</dbReference>
<dbReference type="GO" id="GO:0008239">
    <property type="term" value="F:dipeptidyl-peptidase activity"/>
    <property type="evidence" value="ECO:0007669"/>
    <property type="project" value="TreeGrafter"/>
</dbReference>
<dbReference type="PANTHER" id="PTHR11010:SF117">
    <property type="entry name" value="SERINE PROTEASE 16"/>
    <property type="match status" value="1"/>
</dbReference>
<evidence type="ECO:0000313" key="8">
    <source>
        <dbReference type="Proteomes" id="UP001149813"/>
    </source>
</evidence>
<proteinExistence type="inferred from homology"/>
<keyword evidence="3 6" id="KW-0732">Signal</keyword>
<evidence type="ECO:0000256" key="1">
    <source>
        <dbReference type="ARBA" id="ARBA00011079"/>
    </source>
</evidence>
<sequence>MHPLVLLVLVLALWLAAAAAADGDDDGVAAHVTEHWISQPVDHLDAAAGRFAQRYLAQQQQQRRRAGAPIVIYIAGERGVVASDATSTFAAALARRLHGPLYVLEQRFYGASRPAATTSGINGTASGLMTSLRVEQMLHDIRRFAQSLVPEGSAAARVRWVLMGASFGGSLAAWTKFVWQDPRVFVVASGAPMRVPLAYWRFDLAASELLPGCAEGISRAVRLVDGALGRGGAEARALRGGFPESVARRGDALFAAALSLPVARAAQHGEGAALCARWAAAAGGGAEEDPVAGLAALVSAATAEASSECPQQPAWLWQQCGELGLWQTAPPPAHPFYAHRLRSRLLTLEHYTGLCRRCLPLGSLPPAAWRPAFERFAQAALQYLAGRGDVVFTVAGRDPWRYAGVPRGTGARVEVPGAAHGEDMWADGGVDEGPVALAREAVVARVERWMVAQGGRGGTGVPSAVVAIVCRQAYAAAVAAAGLAVYALCRAAAG</sequence>
<accession>A0A9W7XTK9</accession>
<feature type="chain" id="PRO_5040821967" evidence="6">
    <location>
        <begin position="21"/>
        <end position="494"/>
    </location>
</feature>
<dbReference type="GO" id="GO:0006508">
    <property type="term" value="P:proteolysis"/>
    <property type="evidence" value="ECO:0007669"/>
    <property type="project" value="UniProtKB-KW"/>
</dbReference>
<protein>
    <submittedName>
        <fullName evidence="7">Thymus-specific serine protease</fullName>
    </submittedName>
</protein>
<evidence type="ECO:0000256" key="5">
    <source>
        <dbReference type="ARBA" id="ARBA00023180"/>
    </source>
</evidence>
<organism evidence="7 8">
    <name type="scientific">Coemansia erecta</name>
    <dbReference type="NCBI Taxonomy" id="147472"/>
    <lineage>
        <taxon>Eukaryota</taxon>
        <taxon>Fungi</taxon>
        <taxon>Fungi incertae sedis</taxon>
        <taxon>Zoopagomycota</taxon>
        <taxon>Kickxellomycotina</taxon>
        <taxon>Kickxellomycetes</taxon>
        <taxon>Kickxellales</taxon>
        <taxon>Kickxellaceae</taxon>
        <taxon>Coemansia</taxon>
    </lineage>
</organism>
<dbReference type="Gene3D" id="3.40.50.1820">
    <property type="entry name" value="alpha/beta hydrolase"/>
    <property type="match status" value="2"/>
</dbReference>
<keyword evidence="5" id="KW-0325">Glycoprotein</keyword>
<evidence type="ECO:0000256" key="6">
    <source>
        <dbReference type="SAM" id="SignalP"/>
    </source>
</evidence>
<dbReference type="Gene3D" id="1.20.120.980">
    <property type="entry name" value="Serine carboxypeptidase S28, SKS domain"/>
    <property type="match status" value="1"/>
</dbReference>
<dbReference type="GO" id="GO:0070008">
    <property type="term" value="F:serine-type exopeptidase activity"/>
    <property type="evidence" value="ECO:0007669"/>
    <property type="project" value="InterPro"/>
</dbReference>
<name>A0A9W7XTK9_9FUNG</name>
<keyword evidence="2 7" id="KW-0645">Protease</keyword>
<comment type="similarity">
    <text evidence="1">Belongs to the peptidase S28 family.</text>
</comment>
<evidence type="ECO:0000256" key="4">
    <source>
        <dbReference type="ARBA" id="ARBA00022801"/>
    </source>
</evidence>
<evidence type="ECO:0000313" key="7">
    <source>
        <dbReference type="EMBL" id="KAJ1718762.1"/>
    </source>
</evidence>
<dbReference type="EMBL" id="JANBOJ010000671">
    <property type="protein sequence ID" value="KAJ1718762.1"/>
    <property type="molecule type" value="Genomic_DNA"/>
</dbReference>